<dbReference type="InterPro" id="IPR018062">
    <property type="entry name" value="HTH_AraC-typ_CS"/>
</dbReference>
<feature type="domain" description="Response regulatory" evidence="6">
    <location>
        <begin position="31"/>
        <end position="148"/>
    </location>
</feature>
<dbReference type="Pfam" id="PF00072">
    <property type="entry name" value="Response_reg"/>
    <property type="match status" value="1"/>
</dbReference>
<dbReference type="PROSITE" id="PS01124">
    <property type="entry name" value="HTH_ARAC_FAMILY_2"/>
    <property type="match status" value="1"/>
</dbReference>
<dbReference type="InterPro" id="IPR011006">
    <property type="entry name" value="CheY-like_superfamily"/>
</dbReference>
<sequence length="514" mass="59528">MNYFVEMYLHFFLNPRILKLALFKGGTFLTNLMFIDDEKTILHGLTNLVDWASHDINIVGAFSSSLEALDFFDHQPVDIVVTDLIMPELDGIELSRLFKKKQPDVQILVLSSHDDFQLVKDSFVGGVSDYLLKPKLNPENLLSAITKLVHKKQKLPSTTESLKQDLANYFSGQTTALSPKKFSYPIFYLVYNEMKELTYLKEKSLTSEWPLEFFPFTTLNRGFGCLINTASTDIYPQLIDYLSETSKTKETLCILSKELDFSELYTEFTLLKKNGKGQLFYHLHKGSLVADQLTPLVPHYETSTKSYLTKIVNKDYLSAIRELSAIVETMIILRIDPLFLKHETMNRLYALIHAMDDEEEKHYELTKLKITLTAQFADAFAIERFVQIFTNIIQQLMVWVVPEKKENSAILTLIYEYVQRNYHEDLSLQSISEKFHFSYSYLSTIFTEKYGINFTKYLKKVRIQHAKRLLTETTDPLSEICSQVGYTDLGYFSRVFKEETGMSPSHYRKGSMVK</sequence>
<dbReference type="PRINTS" id="PR00032">
    <property type="entry name" value="HTHARAC"/>
</dbReference>
<dbReference type="PROSITE" id="PS00041">
    <property type="entry name" value="HTH_ARAC_FAMILY_1"/>
    <property type="match status" value="1"/>
</dbReference>
<evidence type="ECO:0000256" key="4">
    <source>
        <dbReference type="PROSITE-ProRule" id="PRU00169"/>
    </source>
</evidence>
<reference evidence="7 8" key="1">
    <citation type="submission" date="2015-06" db="EMBL/GenBank/DDBJ databases">
        <title>The Genome Sequence of Enterococcus durans 4EA1.</title>
        <authorList>
            <consortium name="The Broad Institute Genomics Platform"/>
            <consortium name="The Broad Institute Genome Sequencing Center for Infectious Disease"/>
            <person name="Earl A.M."/>
            <person name="Van Tyne D."/>
            <person name="Lebreton F."/>
            <person name="Saavedra J.T."/>
            <person name="Gilmore M.S."/>
            <person name="Manson Mcguire A."/>
            <person name="Clock S."/>
            <person name="Crupain M."/>
            <person name="Rangan U."/>
            <person name="Young S."/>
            <person name="Abouelleil A."/>
            <person name="Cao P."/>
            <person name="Chapman S.B."/>
            <person name="Griggs A."/>
            <person name="Priest M."/>
            <person name="Shea T."/>
            <person name="Wortman J."/>
            <person name="Nusbaum C."/>
            <person name="Birren B."/>
        </authorList>
    </citation>
    <scope>NUCLEOTIDE SEQUENCE [LARGE SCALE GENOMIC DNA]</scope>
    <source>
        <strain evidence="7 8">4EA1</strain>
    </source>
</reference>
<evidence type="ECO:0008006" key="9">
    <source>
        <dbReference type="Google" id="ProtNLM"/>
    </source>
</evidence>
<evidence type="ECO:0000313" key="8">
    <source>
        <dbReference type="Proteomes" id="UP000252797"/>
    </source>
</evidence>
<dbReference type="Proteomes" id="UP000252797">
    <property type="component" value="Unassembled WGS sequence"/>
</dbReference>
<dbReference type="InterPro" id="IPR009057">
    <property type="entry name" value="Homeodomain-like_sf"/>
</dbReference>
<gene>
    <name evidence="7" type="ORF">EA71_01580</name>
</gene>
<evidence type="ECO:0000256" key="2">
    <source>
        <dbReference type="ARBA" id="ARBA00023125"/>
    </source>
</evidence>
<name>A0A367CDX3_9ENTE</name>
<keyword evidence="3" id="KW-0804">Transcription</keyword>
<dbReference type="SUPFAM" id="SSF52172">
    <property type="entry name" value="CheY-like"/>
    <property type="match status" value="1"/>
</dbReference>
<dbReference type="PANTHER" id="PTHR43280:SF28">
    <property type="entry name" value="HTH-TYPE TRANSCRIPTIONAL ACTIVATOR RHAS"/>
    <property type="match status" value="1"/>
</dbReference>
<dbReference type="SMART" id="SM00448">
    <property type="entry name" value="REC"/>
    <property type="match status" value="1"/>
</dbReference>
<keyword evidence="1" id="KW-0805">Transcription regulation</keyword>
<dbReference type="AlphaFoldDB" id="A0A367CDX3"/>
<dbReference type="InterPro" id="IPR020449">
    <property type="entry name" value="Tscrpt_reg_AraC-type_HTH"/>
</dbReference>
<proteinExistence type="predicted"/>
<dbReference type="CDD" id="cd17536">
    <property type="entry name" value="REC_YesN-like"/>
    <property type="match status" value="1"/>
</dbReference>
<keyword evidence="2" id="KW-0238">DNA-binding</keyword>
<protein>
    <recommendedName>
        <fullName evidence="9">Response regulator</fullName>
    </recommendedName>
</protein>
<dbReference type="InterPro" id="IPR018060">
    <property type="entry name" value="HTH_AraC"/>
</dbReference>
<dbReference type="EMBL" id="LEPB01000004">
    <property type="protein sequence ID" value="RCA10827.1"/>
    <property type="molecule type" value="Genomic_DNA"/>
</dbReference>
<dbReference type="STRING" id="53345.LIU_09215"/>
<feature type="modified residue" description="4-aspartylphosphate" evidence="4">
    <location>
        <position position="83"/>
    </location>
</feature>
<evidence type="ECO:0000259" key="6">
    <source>
        <dbReference type="PROSITE" id="PS50110"/>
    </source>
</evidence>
<evidence type="ECO:0000259" key="5">
    <source>
        <dbReference type="PROSITE" id="PS01124"/>
    </source>
</evidence>
<dbReference type="SUPFAM" id="SSF46689">
    <property type="entry name" value="Homeodomain-like"/>
    <property type="match status" value="2"/>
</dbReference>
<dbReference type="InterPro" id="IPR001789">
    <property type="entry name" value="Sig_transdc_resp-reg_receiver"/>
</dbReference>
<dbReference type="Gene3D" id="3.40.50.2300">
    <property type="match status" value="1"/>
</dbReference>
<dbReference type="PROSITE" id="PS50110">
    <property type="entry name" value="RESPONSE_REGULATORY"/>
    <property type="match status" value="1"/>
</dbReference>
<dbReference type="Pfam" id="PF12833">
    <property type="entry name" value="HTH_18"/>
    <property type="match status" value="1"/>
</dbReference>
<comment type="caution">
    <text evidence="7">The sequence shown here is derived from an EMBL/GenBank/DDBJ whole genome shotgun (WGS) entry which is preliminary data.</text>
</comment>
<evidence type="ECO:0000313" key="7">
    <source>
        <dbReference type="EMBL" id="RCA10827.1"/>
    </source>
</evidence>
<organism evidence="7 8">
    <name type="scientific">Enterococcus durans</name>
    <dbReference type="NCBI Taxonomy" id="53345"/>
    <lineage>
        <taxon>Bacteria</taxon>
        <taxon>Bacillati</taxon>
        <taxon>Bacillota</taxon>
        <taxon>Bacilli</taxon>
        <taxon>Lactobacillales</taxon>
        <taxon>Enterococcaceae</taxon>
        <taxon>Enterococcus</taxon>
    </lineage>
</organism>
<dbReference type="PANTHER" id="PTHR43280">
    <property type="entry name" value="ARAC-FAMILY TRANSCRIPTIONAL REGULATOR"/>
    <property type="match status" value="1"/>
</dbReference>
<keyword evidence="4" id="KW-0597">Phosphoprotein</keyword>
<evidence type="ECO:0000256" key="1">
    <source>
        <dbReference type="ARBA" id="ARBA00023015"/>
    </source>
</evidence>
<dbReference type="GO" id="GO:0003700">
    <property type="term" value="F:DNA-binding transcription factor activity"/>
    <property type="evidence" value="ECO:0007669"/>
    <property type="project" value="InterPro"/>
</dbReference>
<evidence type="ECO:0000256" key="3">
    <source>
        <dbReference type="ARBA" id="ARBA00023163"/>
    </source>
</evidence>
<accession>A0A367CDX3</accession>
<dbReference type="GO" id="GO:0000160">
    <property type="term" value="P:phosphorelay signal transduction system"/>
    <property type="evidence" value="ECO:0007669"/>
    <property type="project" value="InterPro"/>
</dbReference>
<dbReference type="Gene3D" id="1.10.10.60">
    <property type="entry name" value="Homeodomain-like"/>
    <property type="match status" value="2"/>
</dbReference>
<dbReference type="SMART" id="SM00342">
    <property type="entry name" value="HTH_ARAC"/>
    <property type="match status" value="1"/>
</dbReference>
<feature type="domain" description="HTH araC/xylS-type" evidence="5">
    <location>
        <begin position="412"/>
        <end position="510"/>
    </location>
</feature>
<dbReference type="GO" id="GO:0043565">
    <property type="term" value="F:sequence-specific DNA binding"/>
    <property type="evidence" value="ECO:0007669"/>
    <property type="project" value="InterPro"/>
</dbReference>